<evidence type="ECO:0000313" key="4">
    <source>
        <dbReference type="Proteomes" id="UP001168107"/>
    </source>
</evidence>
<gene>
    <name evidence="2" type="ORF">OB935_13050</name>
    <name evidence="3" type="ORF">OB959_08210</name>
</gene>
<dbReference type="InterPro" id="IPR016878">
    <property type="entry name" value="MICAH-like"/>
</dbReference>
<comment type="caution">
    <text evidence="3">The sequence shown here is derived from an EMBL/GenBank/DDBJ whole genome shotgun (WGS) entry which is preliminary data.</text>
</comment>
<dbReference type="RefSeq" id="WP_043134959.1">
    <property type="nucleotide sequence ID" value="NZ_CAWLWI010000004.1"/>
</dbReference>
<accession>A0AAP4N219</accession>
<dbReference type="Gene3D" id="3.10.450.50">
    <property type="match status" value="1"/>
</dbReference>
<dbReference type="InterPro" id="IPR032710">
    <property type="entry name" value="NTF2-like_dom_sf"/>
</dbReference>
<feature type="signal peptide" evidence="1">
    <location>
        <begin position="1"/>
        <end position="28"/>
    </location>
</feature>
<protein>
    <recommendedName>
        <fullName evidence="6">Phosphoribosyl-AMP cyclohydrolase</fullName>
    </recommendedName>
</protein>
<evidence type="ECO:0000256" key="1">
    <source>
        <dbReference type="SAM" id="SignalP"/>
    </source>
</evidence>
<dbReference type="GeneID" id="92721650"/>
<evidence type="ECO:0000313" key="3">
    <source>
        <dbReference type="EMBL" id="MDM5139780.1"/>
    </source>
</evidence>
<evidence type="ECO:0008006" key="6">
    <source>
        <dbReference type="Google" id="ProtNLM"/>
    </source>
</evidence>
<reference evidence="3" key="1">
    <citation type="submission" date="2023-08" db="EMBL/GenBank/DDBJ databases">
        <title>WGS of Aeromonas isolates.</title>
        <authorList>
            <person name="Lee H."/>
        </authorList>
    </citation>
    <scope>NUCLEOTIDE SEQUENCE</scope>
    <source>
        <strain evidence="3">SL22</strain>
        <strain evidence="2">SU58-3</strain>
    </source>
</reference>
<keyword evidence="1" id="KW-0732">Signal</keyword>
<dbReference type="PIRSF" id="PIRSF028288">
    <property type="entry name" value="UCP028288"/>
    <property type="match status" value="1"/>
</dbReference>
<dbReference type="EMBL" id="JAOPLV010000003">
    <property type="protein sequence ID" value="MDM5139780.1"/>
    <property type="molecule type" value="Genomic_DNA"/>
</dbReference>
<dbReference type="Proteomes" id="UP001168107">
    <property type="component" value="Unassembled WGS sequence"/>
</dbReference>
<name>A0AAP4N219_9GAMM</name>
<organism evidence="3 5">
    <name type="scientific">Aeromonas bestiarum</name>
    <dbReference type="NCBI Taxonomy" id="105751"/>
    <lineage>
        <taxon>Bacteria</taxon>
        <taxon>Pseudomonadati</taxon>
        <taxon>Pseudomonadota</taxon>
        <taxon>Gammaproteobacteria</taxon>
        <taxon>Aeromonadales</taxon>
        <taxon>Aeromonadaceae</taxon>
        <taxon>Aeromonas</taxon>
    </lineage>
</organism>
<dbReference type="EMBL" id="JAOPLL010000006">
    <property type="protein sequence ID" value="MDM5072755.1"/>
    <property type="molecule type" value="Genomic_DNA"/>
</dbReference>
<proteinExistence type="predicted"/>
<dbReference type="Proteomes" id="UP001168216">
    <property type="component" value="Unassembled WGS sequence"/>
</dbReference>
<dbReference type="SUPFAM" id="SSF54427">
    <property type="entry name" value="NTF2-like"/>
    <property type="match status" value="1"/>
</dbReference>
<keyword evidence="4" id="KW-1185">Reference proteome</keyword>
<sequence length="190" mass="20462">MTLFTKTLFTKKSGLVLVLLAASGSLSAAEIANNNITEAEIKAAQDAWGKALIQISDDYRSGGIAKAKTTATAVLDSAYGYNNGPVLFKPTLAGGEQTFRLNQEGALAYFVGNNQAYPADTGFALKNWKSYNYDNAAVYINGDMALTMGKVHLIDRDNKETTVDKTWGFKKGDDGKVRIVLHHSSLPYAG</sequence>
<feature type="chain" id="PRO_5042937422" description="Phosphoribosyl-AMP cyclohydrolase" evidence="1">
    <location>
        <begin position="29"/>
        <end position="190"/>
    </location>
</feature>
<evidence type="ECO:0000313" key="5">
    <source>
        <dbReference type="Proteomes" id="UP001168216"/>
    </source>
</evidence>
<dbReference type="AlphaFoldDB" id="A0AAP4N219"/>
<evidence type="ECO:0000313" key="2">
    <source>
        <dbReference type="EMBL" id="MDM5072755.1"/>
    </source>
</evidence>